<evidence type="ECO:0000313" key="6">
    <source>
        <dbReference type="EMBL" id="RSM75112.1"/>
    </source>
</evidence>
<dbReference type="PROSITE" id="PS50977">
    <property type="entry name" value="HTH_TETR_2"/>
    <property type="match status" value="1"/>
</dbReference>
<evidence type="ECO:0000256" key="1">
    <source>
        <dbReference type="ARBA" id="ARBA00023015"/>
    </source>
</evidence>
<dbReference type="OrthoDB" id="3296001at2"/>
<gene>
    <name evidence="6" type="ORF">DMH04_38845</name>
</gene>
<dbReference type="PANTHER" id="PTHR30055">
    <property type="entry name" value="HTH-TYPE TRANSCRIPTIONAL REGULATOR RUTR"/>
    <property type="match status" value="1"/>
</dbReference>
<dbReference type="InterPro" id="IPR050109">
    <property type="entry name" value="HTH-type_TetR-like_transc_reg"/>
</dbReference>
<feature type="DNA-binding region" description="H-T-H motif" evidence="4">
    <location>
        <begin position="70"/>
        <end position="89"/>
    </location>
</feature>
<dbReference type="GO" id="GO:0003700">
    <property type="term" value="F:DNA-binding transcription factor activity"/>
    <property type="evidence" value="ECO:0007669"/>
    <property type="project" value="TreeGrafter"/>
</dbReference>
<keyword evidence="3" id="KW-0804">Transcription</keyword>
<dbReference type="InterPro" id="IPR009057">
    <property type="entry name" value="Homeodomain-like_sf"/>
</dbReference>
<protein>
    <submittedName>
        <fullName evidence="6">TetR family transcriptional regulator</fullName>
    </submittedName>
</protein>
<feature type="domain" description="HTH tetR-type" evidence="5">
    <location>
        <begin position="47"/>
        <end position="107"/>
    </location>
</feature>
<dbReference type="EMBL" id="QHKI01000049">
    <property type="protein sequence ID" value="RSM75112.1"/>
    <property type="molecule type" value="Genomic_DNA"/>
</dbReference>
<comment type="caution">
    <text evidence="6">The sequence shown here is derived from an EMBL/GenBank/DDBJ whole genome shotgun (WGS) entry which is preliminary data.</text>
</comment>
<dbReference type="GO" id="GO:0000976">
    <property type="term" value="F:transcription cis-regulatory region binding"/>
    <property type="evidence" value="ECO:0007669"/>
    <property type="project" value="TreeGrafter"/>
</dbReference>
<evidence type="ECO:0000256" key="4">
    <source>
        <dbReference type="PROSITE-ProRule" id="PRU00335"/>
    </source>
</evidence>
<dbReference type="Gene3D" id="1.10.10.60">
    <property type="entry name" value="Homeodomain-like"/>
    <property type="match status" value="1"/>
</dbReference>
<evidence type="ECO:0000313" key="7">
    <source>
        <dbReference type="Proteomes" id="UP000287547"/>
    </source>
</evidence>
<name>A0A428YY02_KIBAR</name>
<dbReference type="SUPFAM" id="SSF46689">
    <property type="entry name" value="Homeodomain-like"/>
    <property type="match status" value="1"/>
</dbReference>
<dbReference type="AlphaFoldDB" id="A0A428YY02"/>
<dbReference type="PANTHER" id="PTHR30055:SF238">
    <property type="entry name" value="MYCOFACTOCIN BIOSYNTHESIS TRANSCRIPTIONAL REGULATOR MFTR-RELATED"/>
    <property type="match status" value="1"/>
</dbReference>
<dbReference type="Pfam" id="PF00440">
    <property type="entry name" value="TetR_N"/>
    <property type="match status" value="1"/>
</dbReference>
<evidence type="ECO:0000259" key="5">
    <source>
        <dbReference type="PROSITE" id="PS50977"/>
    </source>
</evidence>
<organism evidence="6 7">
    <name type="scientific">Kibdelosporangium aridum</name>
    <dbReference type="NCBI Taxonomy" id="2030"/>
    <lineage>
        <taxon>Bacteria</taxon>
        <taxon>Bacillati</taxon>
        <taxon>Actinomycetota</taxon>
        <taxon>Actinomycetes</taxon>
        <taxon>Pseudonocardiales</taxon>
        <taxon>Pseudonocardiaceae</taxon>
        <taxon>Kibdelosporangium</taxon>
    </lineage>
</organism>
<keyword evidence="1" id="KW-0805">Transcription regulation</keyword>
<keyword evidence="2 4" id="KW-0238">DNA-binding</keyword>
<reference evidence="6 7" key="1">
    <citation type="submission" date="2018-05" db="EMBL/GenBank/DDBJ databases">
        <title>Evolution of GPA BGCs.</title>
        <authorList>
            <person name="Waglechner N."/>
            <person name="Wright G.D."/>
        </authorList>
    </citation>
    <scope>NUCLEOTIDE SEQUENCE [LARGE SCALE GENOMIC DNA]</scope>
    <source>
        <strain evidence="6 7">A82846</strain>
    </source>
</reference>
<dbReference type="Proteomes" id="UP000287547">
    <property type="component" value="Unassembled WGS sequence"/>
</dbReference>
<dbReference type="Gene3D" id="1.10.357.10">
    <property type="entry name" value="Tetracycline Repressor, domain 2"/>
    <property type="match status" value="1"/>
</dbReference>
<sequence>MAETVLGIGAHAVPCPPHETCARSKLAGCALFWQSRVVSGLRESKKRATREALSWEALRLAVERGIENVLVEDIASAAGVSPRTFNNYFSSKYEAIVWRELDRMVRIGDILRERPPDEPFWESIEHAVLAIYGNDDETTPPDKTWTEGVRELVSSPLLTAEYLKADAAMTRALAEAIAERLGTDVDQDMYPRVVAGSVGAACSTAQEQWMNADPLVPLGPLIRQALGYLKRGGEP</sequence>
<proteinExistence type="predicted"/>
<dbReference type="InterPro" id="IPR001647">
    <property type="entry name" value="HTH_TetR"/>
</dbReference>
<accession>A0A428YY02</accession>
<evidence type="ECO:0000256" key="2">
    <source>
        <dbReference type="ARBA" id="ARBA00023125"/>
    </source>
</evidence>
<dbReference type="InterPro" id="IPR041347">
    <property type="entry name" value="MftR_C"/>
</dbReference>
<dbReference type="Pfam" id="PF17754">
    <property type="entry name" value="TetR_C_14"/>
    <property type="match status" value="1"/>
</dbReference>
<evidence type="ECO:0000256" key="3">
    <source>
        <dbReference type="ARBA" id="ARBA00023163"/>
    </source>
</evidence>